<gene>
    <name evidence="1" type="ORF">A0H81_02871</name>
</gene>
<name>A0A1C7MLL7_GRIFR</name>
<keyword evidence="2" id="KW-1185">Reference proteome</keyword>
<reference evidence="1 2" key="1">
    <citation type="submission" date="2016-03" db="EMBL/GenBank/DDBJ databases">
        <title>Whole genome sequencing of Grifola frondosa 9006-11.</title>
        <authorList>
            <person name="Min B."/>
            <person name="Park H."/>
            <person name="Kim J.-G."/>
            <person name="Cho H."/>
            <person name="Oh Y.-L."/>
            <person name="Kong W.-S."/>
            <person name="Choi I.-G."/>
        </authorList>
    </citation>
    <scope>NUCLEOTIDE SEQUENCE [LARGE SCALE GENOMIC DNA]</scope>
    <source>
        <strain evidence="1 2">9006-11</strain>
    </source>
</reference>
<proteinExistence type="predicted"/>
<dbReference type="Proteomes" id="UP000092993">
    <property type="component" value="Unassembled WGS sequence"/>
</dbReference>
<organism evidence="1 2">
    <name type="scientific">Grifola frondosa</name>
    <name type="common">Maitake</name>
    <name type="synonym">Polyporus frondosus</name>
    <dbReference type="NCBI Taxonomy" id="5627"/>
    <lineage>
        <taxon>Eukaryota</taxon>
        <taxon>Fungi</taxon>
        <taxon>Dikarya</taxon>
        <taxon>Basidiomycota</taxon>
        <taxon>Agaricomycotina</taxon>
        <taxon>Agaricomycetes</taxon>
        <taxon>Polyporales</taxon>
        <taxon>Grifolaceae</taxon>
        <taxon>Grifola</taxon>
    </lineage>
</organism>
<evidence type="ECO:0000313" key="1">
    <source>
        <dbReference type="EMBL" id="OBZ77755.1"/>
    </source>
</evidence>
<dbReference type="EMBL" id="LUGG01000002">
    <property type="protein sequence ID" value="OBZ77755.1"/>
    <property type="molecule type" value="Genomic_DNA"/>
</dbReference>
<evidence type="ECO:0000313" key="2">
    <source>
        <dbReference type="Proteomes" id="UP000092993"/>
    </source>
</evidence>
<protein>
    <submittedName>
        <fullName evidence="1">Uncharacterized protein</fullName>
    </submittedName>
</protein>
<comment type="caution">
    <text evidence="1">The sequence shown here is derived from an EMBL/GenBank/DDBJ whole genome shotgun (WGS) entry which is preliminary data.</text>
</comment>
<sequence length="207" mass="21809">MLPEKLEENALHLCPVLLRHLVPHATYLPPRTATECSSLSSSESRPKSYWWGEDARGLCGPDVDGRDAKPSCTLRRISPAAPSANANGFACNFEKEVVRDGRTTSAGAMNTGTGAYGTCVLRGRELKTVGALWGAEPASSFPSRRASSLRKAMLAVSLDRDAAVRPDGACRNLGVEAGAGKGLEVALADVEDEKSDGGAIGCMWSSC</sequence>
<dbReference type="AlphaFoldDB" id="A0A1C7MLL7"/>
<accession>A0A1C7MLL7</accession>